<keyword evidence="2" id="KW-1185">Reference proteome</keyword>
<evidence type="ECO:0000313" key="1">
    <source>
        <dbReference type="EMBL" id="GIY43678.1"/>
    </source>
</evidence>
<dbReference type="Proteomes" id="UP001054945">
    <property type="component" value="Unassembled WGS sequence"/>
</dbReference>
<sequence length="97" mass="11573">MRTREQRIPARNRIPIQNRISLKATNRIWFILIARARVWVGIVWFGGQKEQPFVAKKSDYNQNKQIAFIRNRNFSHSTRPFFCLLEQTVESHGTQYP</sequence>
<dbReference type="AlphaFoldDB" id="A0AAV4TAS7"/>
<comment type="caution">
    <text evidence="1">The sequence shown here is derived from an EMBL/GenBank/DDBJ whole genome shotgun (WGS) entry which is preliminary data.</text>
</comment>
<organism evidence="1 2">
    <name type="scientific">Caerostris extrusa</name>
    <name type="common">Bark spider</name>
    <name type="synonym">Caerostris bankana</name>
    <dbReference type="NCBI Taxonomy" id="172846"/>
    <lineage>
        <taxon>Eukaryota</taxon>
        <taxon>Metazoa</taxon>
        <taxon>Ecdysozoa</taxon>
        <taxon>Arthropoda</taxon>
        <taxon>Chelicerata</taxon>
        <taxon>Arachnida</taxon>
        <taxon>Araneae</taxon>
        <taxon>Araneomorphae</taxon>
        <taxon>Entelegynae</taxon>
        <taxon>Araneoidea</taxon>
        <taxon>Araneidae</taxon>
        <taxon>Caerostris</taxon>
    </lineage>
</organism>
<name>A0AAV4TAS7_CAEEX</name>
<accession>A0AAV4TAS7</accession>
<gene>
    <name evidence="1" type="ORF">CEXT_574531</name>
</gene>
<protein>
    <submittedName>
        <fullName evidence="1">Uncharacterized protein</fullName>
    </submittedName>
</protein>
<reference evidence="1 2" key="1">
    <citation type="submission" date="2021-06" db="EMBL/GenBank/DDBJ databases">
        <title>Caerostris extrusa draft genome.</title>
        <authorList>
            <person name="Kono N."/>
            <person name="Arakawa K."/>
        </authorList>
    </citation>
    <scope>NUCLEOTIDE SEQUENCE [LARGE SCALE GENOMIC DNA]</scope>
</reference>
<evidence type="ECO:0000313" key="2">
    <source>
        <dbReference type="Proteomes" id="UP001054945"/>
    </source>
</evidence>
<proteinExistence type="predicted"/>
<dbReference type="EMBL" id="BPLR01011006">
    <property type="protein sequence ID" value="GIY43678.1"/>
    <property type="molecule type" value="Genomic_DNA"/>
</dbReference>